<dbReference type="Proteomes" id="UP000535406">
    <property type="component" value="Unassembled WGS sequence"/>
</dbReference>
<comment type="caution">
    <text evidence="1">The sequence shown here is derived from an EMBL/GenBank/DDBJ whole genome shotgun (WGS) entry which is preliminary data.</text>
</comment>
<dbReference type="EMBL" id="JACHIK010000002">
    <property type="protein sequence ID" value="MBB5041423.1"/>
    <property type="molecule type" value="Genomic_DNA"/>
</dbReference>
<protein>
    <submittedName>
        <fullName evidence="1">Uncharacterized protein</fullName>
    </submittedName>
</protein>
<evidence type="ECO:0000313" key="2">
    <source>
        <dbReference type="Proteomes" id="UP000535406"/>
    </source>
</evidence>
<sequence length="29" mass="3212">MSLANKLRLEARRLQAKLDEAVLVATGED</sequence>
<dbReference type="AlphaFoldDB" id="A0A7W7YSA6"/>
<reference evidence="1 2" key="1">
    <citation type="submission" date="2020-08" db="EMBL/GenBank/DDBJ databases">
        <title>Genomic Encyclopedia of Type Strains, Phase IV (KMG-IV): sequencing the most valuable type-strain genomes for metagenomic binning, comparative biology and taxonomic classification.</title>
        <authorList>
            <person name="Goeker M."/>
        </authorList>
    </citation>
    <scope>NUCLEOTIDE SEQUENCE [LARGE SCALE GENOMIC DNA]</scope>
    <source>
        <strain evidence="1 2">DSM 21319</strain>
    </source>
</reference>
<proteinExistence type="predicted"/>
<evidence type="ECO:0000313" key="1">
    <source>
        <dbReference type="EMBL" id="MBB5041423.1"/>
    </source>
</evidence>
<organism evidence="1 2">
    <name type="scientific">Shinella fusca</name>
    <dbReference type="NCBI Taxonomy" id="544480"/>
    <lineage>
        <taxon>Bacteria</taxon>
        <taxon>Pseudomonadati</taxon>
        <taxon>Pseudomonadota</taxon>
        <taxon>Alphaproteobacteria</taxon>
        <taxon>Hyphomicrobiales</taxon>
        <taxon>Rhizobiaceae</taxon>
        <taxon>Shinella</taxon>
    </lineage>
</organism>
<keyword evidence="2" id="KW-1185">Reference proteome</keyword>
<gene>
    <name evidence="1" type="ORF">HNQ66_000806</name>
</gene>
<accession>A0A7W7YSA6</accession>
<name>A0A7W7YSA6_9HYPH</name>